<sequence length="264" mass="28698">MSDQLLDQICEIVRQAGSIVLSAAADKEIKAKEGAANYVTKYDSKVQKYLVTELTRLLPDATFLGEEDGFSSHKISSGYTFIIDPIDGTTNFICDFMCSGICVGLALHGVMEIGVVYNPFRDELFSARRGQGSYLNGTLLRIHNRPLSEGVVNIDIAPYNPELRERAFAVSTAISYETMDIRDIGSAALGICYVACNRCVAYISHLLSTWDYAAASLILTEAGGVFTDLQGHALPLKAKTSLLASTETGLHQTLELICPILSQD</sequence>
<evidence type="ECO:0000313" key="8">
    <source>
        <dbReference type="Proteomes" id="UP000712157"/>
    </source>
</evidence>
<reference evidence="7" key="1">
    <citation type="submission" date="2021-06" db="EMBL/GenBank/DDBJ databases">
        <title>Description of novel taxa of the family Lachnospiraceae.</title>
        <authorList>
            <person name="Chaplin A.V."/>
            <person name="Sokolova S.R."/>
            <person name="Pikina A.P."/>
            <person name="Korzhanova M."/>
            <person name="Belova V."/>
            <person name="Korostin D."/>
            <person name="Efimov B.A."/>
        </authorList>
    </citation>
    <scope>NUCLEOTIDE SEQUENCE</scope>
    <source>
        <strain evidence="7">ASD5720</strain>
    </source>
</reference>
<accession>A0A949JZW8</accession>
<dbReference type="PROSITE" id="PS00630">
    <property type="entry name" value="IMP_2"/>
    <property type="match status" value="1"/>
</dbReference>
<dbReference type="Proteomes" id="UP000712157">
    <property type="component" value="Unassembled WGS sequence"/>
</dbReference>
<dbReference type="CDD" id="cd01639">
    <property type="entry name" value="IMPase"/>
    <property type="match status" value="1"/>
</dbReference>
<feature type="binding site" evidence="5">
    <location>
        <position position="84"/>
    </location>
    <ligand>
        <name>Mg(2+)</name>
        <dbReference type="ChEBI" id="CHEBI:18420"/>
        <label>1</label>
        <note>catalytic</note>
    </ligand>
</feature>
<dbReference type="Pfam" id="PF00459">
    <property type="entry name" value="Inositol_P"/>
    <property type="match status" value="1"/>
</dbReference>
<dbReference type="InterPro" id="IPR033942">
    <property type="entry name" value="IMPase"/>
</dbReference>
<dbReference type="RefSeq" id="WP_238721895.1">
    <property type="nucleotide sequence ID" value="NZ_JAHQCW010000019.1"/>
</dbReference>
<keyword evidence="6" id="KW-0378">Hydrolase</keyword>
<dbReference type="GO" id="GO:0046854">
    <property type="term" value="P:phosphatidylinositol phosphate biosynthetic process"/>
    <property type="evidence" value="ECO:0007669"/>
    <property type="project" value="InterPro"/>
</dbReference>
<proteinExistence type="inferred from homology"/>
<comment type="cofactor">
    <cofactor evidence="2 5 6">
        <name>Mg(2+)</name>
        <dbReference type="ChEBI" id="CHEBI:18420"/>
    </cofactor>
</comment>
<evidence type="ECO:0000256" key="5">
    <source>
        <dbReference type="PIRSR" id="PIRSR600760-2"/>
    </source>
</evidence>
<evidence type="ECO:0000256" key="6">
    <source>
        <dbReference type="RuleBase" id="RU364068"/>
    </source>
</evidence>
<evidence type="ECO:0000313" key="7">
    <source>
        <dbReference type="EMBL" id="MBU9737306.1"/>
    </source>
</evidence>
<keyword evidence="4 5" id="KW-0460">Magnesium</keyword>
<feature type="binding site" evidence="5">
    <location>
        <position position="211"/>
    </location>
    <ligand>
        <name>Mg(2+)</name>
        <dbReference type="ChEBI" id="CHEBI:18420"/>
        <label>1</label>
        <note>catalytic</note>
    </ligand>
</feature>
<name>A0A949JZW8_9FIRM</name>
<dbReference type="InterPro" id="IPR000760">
    <property type="entry name" value="Inositol_monophosphatase-like"/>
</dbReference>
<dbReference type="GO" id="GO:0007165">
    <property type="term" value="P:signal transduction"/>
    <property type="evidence" value="ECO:0007669"/>
    <property type="project" value="TreeGrafter"/>
</dbReference>
<dbReference type="Gene3D" id="3.30.540.10">
    <property type="entry name" value="Fructose-1,6-Bisphosphatase, subunit A, domain 1"/>
    <property type="match status" value="1"/>
</dbReference>
<comment type="caution">
    <text evidence="7">The sequence shown here is derived from an EMBL/GenBank/DDBJ whole genome shotgun (WGS) entry which is preliminary data.</text>
</comment>
<organism evidence="7 8">
    <name type="scientific">Diplocloster agilis</name>
    <dbReference type="NCBI Taxonomy" id="2850323"/>
    <lineage>
        <taxon>Bacteria</taxon>
        <taxon>Bacillati</taxon>
        <taxon>Bacillota</taxon>
        <taxon>Clostridia</taxon>
        <taxon>Lachnospirales</taxon>
        <taxon>Lachnospiraceae</taxon>
        <taxon>Diplocloster</taxon>
    </lineage>
</organism>
<evidence type="ECO:0000256" key="3">
    <source>
        <dbReference type="ARBA" id="ARBA00022723"/>
    </source>
</evidence>
<dbReference type="EMBL" id="JAHQCW010000019">
    <property type="protein sequence ID" value="MBU9737306.1"/>
    <property type="molecule type" value="Genomic_DNA"/>
</dbReference>
<dbReference type="GO" id="GO:0008934">
    <property type="term" value="F:inositol monophosphate 1-phosphatase activity"/>
    <property type="evidence" value="ECO:0007669"/>
    <property type="project" value="InterPro"/>
</dbReference>
<feature type="binding site" evidence="5">
    <location>
        <position position="87"/>
    </location>
    <ligand>
        <name>Mg(2+)</name>
        <dbReference type="ChEBI" id="CHEBI:18420"/>
        <label>1</label>
        <note>catalytic</note>
    </ligand>
</feature>
<dbReference type="SUPFAM" id="SSF56655">
    <property type="entry name" value="Carbohydrate phosphatase"/>
    <property type="match status" value="1"/>
</dbReference>
<dbReference type="GO" id="GO:0006020">
    <property type="term" value="P:inositol metabolic process"/>
    <property type="evidence" value="ECO:0007669"/>
    <property type="project" value="TreeGrafter"/>
</dbReference>
<evidence type="ECO:0000256" key="2">
    <source>
        <dbReference type="ARBA" id="ARBA00001946"/>
    </source>
</evidence>
<keyword evidence="3 5" id="KW-0479">Metal-binding</keyword>
<feature type="binding site" evidence="5">
    <location>
        <position position="66"/>
    </location>
    <ligand>
        <name>Mg(2+)</name>
        <dbReference type="ChEBI" id="CHEBI:18420"/>
        <label>1</label>
        <note>catalytic</note>
    </ligand>
</feature>
<dbReference type="PANTHER" id="PTHR20854:SF4">
    <property type="entry name" value="INOSITOL-1-MONOPHOSPHATASE-RELATED"/>
    <property type="match status" value="1"/>
</dbReference>
<keyword evidence="8" id="KW-1185">Reference proteome</keyword>
<evidence type="ECO:0000256" key="4">
    <source>
        <dbReference type="ARBA" id="ARBA00022842"/>
    </source>
</evidence>
<dbReference type="AlphaFoldDB" id="A0A949JZW8"/>
<feature type="binding site" evidence="5">
    <location>
        <position position="86"/>
    </location>
    <ligand>
        <name>Mg(2+)</name>
        <dbReference type="ChEBI" id="CHEBI:18420"/>
        <label>1</label>
        <note>catalytic</note>
    </ligand>
</feature>
<evidence type="ECO:0000256" key="1">
    <source>
        <dbReference type="ARBA" id="ARBA00001033"/>
    </source>
</evidence>
<comment type="catalytic activity">
    <reaction evidence="1 6">
        <text>a myo-inositol phosphate + H2O = myo-inositol + phosphate</text>
        <dbReference type="Rhea" id="RHEA:24056"/>
        <dbReference type="ChEBI" id="CHEBI:15377"/>
        <dbReference type="ChEBI" id="CHEBI:17268"/>
        <dbReference type="ChEBI" id="CHEBI:43474"/>
        <dbReference type="ChEBI" id="CHEBI:84139"/>
        <dbReference type="EC" id="3.1.3.25"/>
    </reaction>
</comment>
<dbReference type="InterPro" id="IPR020550">
    <property type="entry name" value="Inositol_monophosphatase_CS"/>
</dbReference>
<dbReference type="PANTHER" id="PTHR20854">
    <property type="entry name" value="INOSITOL MONOPHOSPHATASE"/>
    <property type="match status" value="1"/>
</dbReference>
<comment type="similarity">
    <text evidence="6">Belongs to the inositol monophosphatase superfamily.</text>
</comment>
<dbReference type="PRINTS" id="PR00377">
    <property type="entry name" value="IMPHPHTASES"/>
</dbReference>
<protein>
    <recommendedName>
        <fullName evidence="6">Inositol-1-monophosphatase</fullName>
        <ecNumber evidence="6">3.1.3.25</ecNumber>
    </recommendedName>
</protein>
<gene>
    <name evidence="7" type="ORF">KTH89_12220</name>
</gene>
<dbReference type="GO" id="GO:0046872">
    <property type="term" value="F:metal ion binding"/>
    <property type="evidence" value="ECO:0007669"/>
    <property type="project" value="UniProtKB-KW"/>
</dbReference>
<dbReference type="Gene3D" id="3.40.190.80">
    <property type="match status" value="1"/>
</dbReference>
<dbReference type="EC" id="3.1.3.25" evidence="6"/>